<dbReference type="InterPro" id="IPR001584">
    <property type="entry name" value="Integrase_cat-core"/>
</dbReference>
<evidence type="ECO:0000313" key="2">
    <source>
        <dbReference type="EMBL" id="QRR00848.1"/>
    </source>
</evidence>
<protein>
    <recommendedName>
        <fullName evidence="1">Integrase catalytic domain-containing protein</fullName>
    </recommendedName>
</protein>
<dbReference type="PANTHER" id="PTHR46889:SF5">
    <property type="entry name" value="INTEGRASE PROTEIN"/>
    <property type="match status" value="1"/>
</dbReference>
<organism evidence="2 3">
    <name type="scientific">Dyadobacter sandarakinus</name>
    <dbReference type="NCBI Taxonomy" id="2747268"/>
    <lineage>
        <taxon>Bacteria</taxon>
        <taxon>Pseudomonadati</taxon>
        <taxon>Bacteroidota</taxon>
        <taxon>Cytophagia</taxon>
        <taxon>Cytophagales</taxon>
        <taxon>Spirosomataceae</taxon>
        <taxon>Dyadobacter</taxon>
    </lineage>
</organism>
<sequence length="52" mass="5696">MDAYSRKIVGSHLDKTMEARGSVCALEMAIWTRAKAGGTLVHHSDRGVQYCS</sequence>
<dbReference type="RefSeq" id="WP_204662497.1">
    <property type="nucleotide sequence ID" value="NZ_CP056775.1"/>
</dbReference>
<dbReference type="EMBL" id="CP056775">
    <property type="protein sequence ID" value="QRR00848.1"/>
    <property type="molecule type" value="Genomic_DNA"/>
</dbReference>
<dbReference type="PANTHER" id="PTHR46889">
    <property type="entry name" value="TRANSPOSASE INSF FOR INSERTION SEQUENCE IS3B-RELATED"/>
    <property type="match status" value="1"/>
</dbReference>
<gene>
    <name evidence="2" type="ORF">HWI92_07965</name>
</gene>
<proteinExistence type="predicted"/>
<name>A0ABX7I4Q8_9BACT</name>
<feature type="domain" description="Integrase catalytic" evidence="1">
    <location>
        <begin position="1"/>
        <end position="52"/>
    </location>
</feature>
<reference evidence="2 3" key="1">
    <citation type="submission" date="2020-06" db="EMBL/GenBank/DDBJ databases">
        <title>Dyadobacter sandarakinus sp. nov., isolated from the soil of the Arctic Yellow River Station.</title>
        <authorList>
            <person name="Zhang Y."/>
            <person name="Peng F."/>
        </authorList>
    </citation>
    <scope>NUCLEOTIDE SEQUENCE [LARGE SCALE GENOMIC DNA]</scope>
    <source>
        <strain evidence="2 3">Q3-56</strain>
    </source>
</reference>
<evidence type="ECO:0000259" key="1">
    <source>
        <dbReference type="Pfam" id="PF00665"/>
    </source>
</evidence>
<dbReference type="Pfam" id="PF00665">
    <property type="entry name" value="rve"/>
    <property type="match status" value="1"/>
</dbReference>
<accession>A0ABX7I4Q8</accession>
<dbReference type="Proteomes" id="UP000612680">
    <property type="component" value="Chromosome"/>
</dbReference>
<dbReference type="SUPFAM" id="SSF53098">
    <property type="entry name" value="Ribonuclease H-like"/>
    <property type="match status" value="1"/>
</dbReference>
<evidence type="ECO:0000313" key="3">
    <source>
        <dbReference type="Proteomes" id="UP000612680"/>
    </source>
</evidence>
<keyword evidence="3" id="KW-1185">Reference proteome</keyword>
<dbReference type="InterPro" id="IPR012337">
    <property type="entry name" value="RNaseH-like_sf"/>
</dbReference>
<dbReference type="InterPro" id="IPR050900">
    <property type="entry name" value="Transposase_IS3/IS150/IS904"/>
</dbReference>